<organism evidence="5 6">
    <name type="scientific">Malassezia globosa (strain ATCC MYA-4612 / CBS 7966)</name>
    <name type="common">Dandruff-associated fungus</name>
    <dbReference type="NCBI Taxonomy" id="425265"/>
    <lineage>
        <taxon>Eukaryota</taxon>
        <taxon>Fungi</taxon>
        <taxon>Dikarya</taxon>
        <taxon>Basidiomycota</taxon>
        <taxon>Ustilaginomycotina</taxon>
        <taxon>Malasseziomycetes</taxon>
        <taxon>Malasseziales</taxon>
        <taxon>Malasseziaceae</taxon>
        <taxon>Malassezia</taxon>
    </lineage>
</organism>
<evidence type="ECO:0008006" key="7">
    <source>
        <dbReference type="Google" id="ProtNLM"/>
    </source>
</evidence>
<dbReference type="InParanoid" id="A8PS60"/>
<evidence type="ECO:0000256" key="1">
    <source>
        <dbReference type="ARBA" id="ARBA00004123"/>
    </source>
</evidence>
<dbReference type="EMBL" id="AAYY01000001">
    <property type="protein sequence ID" value="EDP45210.1"/>
    <property type="molecule type" value="Genomic_DNA"/>
</dbReference>
<dbReference type="InterPro" id="IPR013633">
    <property type="entry name" value="NRDE-2"/>
</dbReference>
<dbReference type="GO" id="GO:0071013">
    <property type="term" value="C:catalytic step 2 spliceosome"/>
    <property type="evidence" value="ECO:0007669"/>
    <property type="project" value="TreeGrafter"/>
</dbReference>
<dbReference type="Proteomes" id="UP000008837">
    <property type="component" value="Unassembled WGS sequence"/>
</dbReference>
<dbReference type="KEGG" id="mgl:MGL_0199"/>
<dbReference type="GeneID" id="5856730"/>
<evidence type="ECO:0000256" key="2">
    <source>
        <dbReference type="ARBA" id="ARBA00009265"/>
    </source>
</evidence>
<dbReference type="Gene3D" id="1.25.40.10">
    <property type="entry name" value="Tetratricopeptide repeat domain"/>
    <property type="match status" value="1"/>
</dbReference>
<evidence type="ECO:0000313" key="6">
    <source>
        <dbReference type="Proteomes" id="UP000008837"/>
    </source>
</evidence>
<feature type="chain" id="PRO_5002727927" description="CTLH domain-containing protein" evidence="4">
    <location>
        <begin position="22"/>
        <end position="348"/>
    </location>
</feature>
<dbReference type="GO" id="GO:1902369">
    <property type="term" value="P:negative regulation of RNA catabolic process"/>
    <property type="evidence" value="ECO:0007669"/>
    <property type="project" value="TreeGrafter"/>
</dbReference>
<sequence length="348" mass="39297">MWVELLWVLGDWTSCLQVAKAAVACDFSSSSKRIELNDARLMTTTEKLQLLRSLRSSVQKEQAVPNCSVLAIAEHILQDTSVGDELIKSLQIYLDAIKSCENQWHLPLVLMCQKFLTMSLRARRKSVLRHREIRALTTRLLNEFPNNTILLHLLVSQEQYARLEQHVRHIMEELVLFDTHTDSEVCWQHALAVELAHARTSSVRNLIDRALHASPHSQSVWHAALDFEIRLAQSATSTRVSSSTSSSLPTSRIKALVYQALRFFPFDKAILLLAMHPALLPAFTMEEAQTLTKSAEECQLRMFSDMSDDQETDLAEQAQIPQLNVKDAQPSSVMDQIDAFLHEVSGGA</sequence>
<evidence type="ECO:0000256" key="3">
    <source>
        <dbReference type="ARBA" id="ARBA00023242"/>
    </source>
</evidence>
<keyword evidence="4" id="KW-0732">Signal</keyword>
<comment type="similarity">
    <text evidence="2">Belongs to the NRDE2 family.</text>
</comment>
<dbReference type="GO" id="GO:0031048">
    <property type="term" value="P:regulatory ncRNA-mediated heterochromatin formation"/>
    <property type="evidence" value="ECO:0007669"/>
    <property type="project" value="TreeGrafter"/>
</dbReference>
<keyword evidence="3" id="KW-0539">Nucleus</keyword>
<evidence type="ECO:0000313" key="5">
    <source>
        <dbReference type="EMBL" id="EDP45210.1"/>
    </source>
</evidence>
<gene>
    <name evidence="5" type="ORF">MGL_0199</name>
</gene>
<dbReference type="VEuPathDB" id="FungiDB:MGL_0199"/>
<dbReference type="OrthoDB" id="297219at2759"/>
<accession>A8PS60</accession>
<keyword evidence="6" id="KW-1185">Reference proteome</keyword>
<dbReference type="RefSeq" id="XP_001732424.1">
    <property type="nucleotide sequence ID" value="XM_001732372.1"/>
</dbReference>
<name>A8PS60_MALGO</name>
<reference evidence="5 6" key="1">
    <citation type="journal article" date="2007" name="Proc. Natl. Acad. Sci. U.S.A.">
        <title>Dandruff-associated Malassezia genomes reveal convergent and divergent virulence traits shared with plant and human fungal pathogens.</title>
        <authorList>
            <person name="Xu J."/>
            <person name="Saunders C.W."/>
            <person name="Hu P."/>
            <person name="Grant R.A."/>
            <person name="Boekhout T."/>
            <person name="Kuramae E.E."/>
            <person name="Kronstad J.W."/>
            <person name="Deangelis Y.M."/>
            <person name="Reeder N.L."/>
            <person name="Johnstone K.R."/>
            <person name="Leland M."/>
            <person name="Fieno A.M."/>
            <person name="Begley W.M."/>
            <person name="Sun Y."/>
            <person name="Lacey M.P."/>
            <person name="Chaudhary T."/>
            <person name="Keough T."/>
            <person name="Chu L."/>
            <person name="Sears R."/>
            <person name="Yuan B."/>
            <person name="Dawson T.L.Jr."/>
        </authorList>
    </citation>
    <scope>NUCLEOTIDE SEQUENCE [LARGE SCALE GENOMIC DNA]</scope>
    <source>
        <strain evidence="6">ATCC MYA-4612 / CBS 7966</strain>
    </source>
</reference>
<dbReference type="PANTHER" id="PTHR13471:SF0">
    <property type="entry name" value="NUCLEAR EXOSOME REGULATOR NRDE2"/>
    <property type="match status" value="1"/>
</dbReference>
<dbReference type="AlphaFoldDB" id="A8PS60"/>
<proteinExistence type="inferred from homology"/>
<comment type="caution">
    <text evidence="5">The sequence shown here is derived from an EMBL/GenBank/DDBJ whole genome shotgun (WGS) entry which is preliminary data.</text>
</comment>
<feature type="signal peptide" evidence="4">
    <location>
        <begin position="1"/>
        <end position="21"/>
    </location>
</feature>
<dbReference type="STRING" id="425265.A8PS60"/>
<dbReference type="PANTHER" id="PTHR13471">
    <property type="entry name" value="TETRATRICOPEPTIDE-LIKE HELICAL"/>
    <property type="match status" value="1"/>
</dbReference>
<evidence type="ECO:0000256" key="4">
    <source>
        <dbReference type="SAM" id="SignalP"/>
    </source>
</evidence>
<comment type="subcellular location">
    <subcellularLocation>
        <location evidence="1">Nucleus</location>
    </subcellularLocation>
</comment>
<dbReference type="InterPro" id="IPR011990">
    <property type="entry name" value="TPR-like_helical_dom_sf"/>
</dbReference>
<protein>
    <recommendedName>
        <fullName evidence="7">CTLH domain-containing protein</fullName>
    </recommendedName>
</protein>